<proteinExistence type="predicted"/>
<dbReference type="OrthoDB" id="10591244at2759"/>
<sequence>MSINATAAKGSSMLMNLMKKQYSSVKGVNDTPSALKSVSNGNTADTMKEEEATPVVPLKRQALMVVKQSGIVSKQQFYVPQHNERLKLNRQSSSALKEVEEFNSQVTGRSDKLYDDSEDDLFDKNTNGQGTFQKSMARGTEDGQSFGDYIQKQISSYFDHTNVSAITTMASTASNINLMRSHMRTKSTETMHQRQSVTSNEKMGQGPQQSYTSAAEASINKRRRPLSSVRQSAGFPQSTQGHARKSSQINIQQSSTKSDIGEVINPTIGNTFAAPSLRENSRPSTAISKKYVRPPQQSGAELDSELCKLYKLLNQDCQQINMEKRQKVVMKSAKKGIKLKEKDVNLLEIQNQQEEVSSTSIDDEEEEAEEVDELLGSQTFGLKLHNTRTQIQVGSGKVSKGVVQDFQLDDVEHSSSMSRDGSSKSPMNKSPKSPIRSPNGSALHPQLTKYNSMILHSNANSTDMQDPNHKVIASSAEKKKSKSQMKRRNTDVTLIQDIVKRKRITFLKSSNLFSQEEQLFGGNDTKSQQTQREKAIDDSTRNKNKKMIRSNLEEKKKIEGAIEKMSIGGDRLILETIGRQIQFAKEKEFIYKLLIGQAMGASKKQGAPSEGQKNLILNQLKEKQDSHGNVMALLIEKVLSDDETRERLLDQSVLNDFYFEEKLKEKRLQVIQEQQRSQQHNRGRRKRRTGGTGDMEVIDCNLGNEVLDSLQHLPEVIKPEHIKVNISGSVADRGKIVPPKEKDNIYHRSIVKKAIQANLNSNRLKMQRFSNLQIINFILHYTTAASKAESRAAAAAQTYSTIVNLRKVYAYTATLNSDKFGHSVNFSKWITLTKQVRSRFRDTQVLIDTVDLERVFYEIVRSKSPSEMSFEDFVEGLRSLSRRLAKVLVKQSNESQQTLLANEDFLFNRFLTDVLKPLYDEMKNKDIDSVFECQGVQNFFYKTHNTFFRKLYANFKEYPVPEQEEGANGNKNGGPGSFLNPLSSGIGDDQNNSQGISMSHINEVMKVLNFNPQILSKHELQSLFVQSLTMHEALSYSEFIYFNFLLFTVVEDKQRGPPDGKNAPLSFLHSFQSMTSAFKMAFIKQTVVVPSSSIGPPLQIDAKPEVDQQKVVKRMYEYFITPQLNLKEFNKQSGSADVEQEQMQQKAENVKATLGGEAALERIKDCHNDIILNRLNSKAGQNTNAGSAFGKHYSVNIKANIM</sequence>
<feature type="compositionally biased region" description="Polar residues" evidence="1">
    <location>
        <begin position="193"/>
        <end position="215"/>
    </location>
</feature>
<protein>
    <submittedName>
        <fullName evidence="2">Uncharacterized protein</fullName>
    </submittedName>
</protein>
<feature type="region of interest" description="Disordered" evidence="1">
    <location>
        <begin position="185"/>
        <end position="298"/>
    </location>
</feature>
<name>A0A8J8P2L4_HALGN</name>
<gene>
    <name evidence="2" type="ORF">FGO68_gene1060</name>
</gene>
<evidence type="ECO:0000313" key="3">
    <source>
        <dbReference type="Proteomes" id="UP000785679"/>
    </source>
</evidence>
<evidence type="ECO:0000256" key="1">
    <source>
        <dbReference type="SAM" id="MobiDB-lite"/>
    </source>
</evidence>
<feature type="compositionally biased region" description="Basic residues" evidence="1">
    <location>
        <begin position="679"/>
        <end position="689"/>
    </location>
</feature>
<dbReference type="AlphaFoldDB" id="A0A8J8P2L4"/>
<feature type="compositionally biased region" description="Polar residues" evidence="1">
    <location>
        <begin position="228"/>
        <end position="258"/>
    </location>
</feature>
<organism evidence="2 3">
    <name type="scientific">Halteria grandinella</name>
    <dbReference type="NCBI Taxonomy" id="5974"/>
    <lineage>
        <taxon>Eukaryota</taxon>
        <taxon>Sar</taxon>
        <taxon>Alveolata</taxon>
        <taxon>Ciliophora</taxon>
        <taxon>Intramacronucleata</taxon>
        <taxon>Spirotrichea</taxon>
        <taxon>Stichotrichia</taxon>
        <taxon>Sporadotrichida</taxon>
        <taxon>Halteriidae</taxon>
        <taxon>Halteria</taxon>
    </lineage>
</organism>
<dbReference type="Proteomes" id="UP000785679">
    <property type="component" value="Unassembled WGS sequence"/>
</dbReference>
<feature type="region of interest" description="Disordered" evidence="1">
    <location>
        <begin position="521"/>
        <end position="542"/>
    </location>
</feature>
<feature type="region of interest" description="Disordered" evidence="1">
    <location>
        <begin position="670"/>
        <end position="695"/>
    </location>
</feature>
<reference evidence="2" key="1">
    <citation type="submission" date="2019-06" db="EMBL/GenBank/DDBJ databases">
        <authorList>
            <person name="Zheng W."/>
        </authorList>
    </citation>
    <scope>NUCLEOTIDE SEQUENCE</scope>
    <source>
        <strain evidence="2">QDHG01</strain>
    </source>
</reference>
<accession>A0A8J8P2L4</accession>
<dbReference type="EMBL" id="RRYP01000774">
    <property type="protein sequence ID" value="TNV86872.1"/>
    <property type="molecule type" value="Genomic_DNA"/>
</dbReference>
<comment type="caution">
    <text evidence="2">The sequence shown here is derived from an EMBL/GenBank/DDBJ whole genome shotgun (WGS) entry which is preliminary data.</text>
</comment>
<feature type="region of interest" description="Disordered" evidence="1">
    <location>
        <begin position="411"/>
        <end position="445"/>
    </location>
</feature>
<feature type="compositionally biased region" description="Polar residues" evidence="1">
    <location>
        <begin position="33"/>
        <end position="45"/>
    </location>
</feature>
<feature type="region of interest" description="Disordered" evidence="1">
    <location>
        <begin position="33"/>
        <end position="53"/>
    </location>
</feature>
<feature type="compositionally biased region" description="Low complexity" evidence="1">
    <location>
        <begin position="414"/>
        <end position="434"/>
    </location>
</feature>
<keyword evidence="3" id="KW-1185">Reference proteome</keyword>
<feature type="compositionally biased region" description="Basic and acidic residues" evidence="1">
    <location>
        <begin position="531"/>
        <end position="541"/>
    </location>
</feature>
<feature type="region of interest" description="Disordered" evidence="1">
    <location>
        <begin position="100"/>
        <end position="119"/>
    </location>
</feature>
<feature type="region of interest" description="Disordered" evidence="1">
    <location>
        <begin position="962"/>
        <end position="984"/>
    </location>
</feature>
<evidence type="ECO:0000313" key="2">
    <source>
        <dbReference type="EMBL" id="TNV86872.1"/>
    </source>
</evidence>